<dbReference type="PROSITE" id="PS50878">
    <property type="entry name" value="RT_POL"/>
    <property type="match status" value="1"/>
</dbReference>
<comment type="caution">
    <text evidence="2">The sequence shown here is derived from an EMBL/GenBank/DDBJ whole genome shotgun (WGS) entry which is preliminary data.</text>
</comment>
<gene>
    <name evidence="2" type="ORF">Dsin_016363</name>
</gene>
<proteinExistence type="predicted"/>
<organism evidence="2 3">
    <name type="scientific">Dipteronia sinensis</name>
    <dbReference type="NCBI Taxonomy" id="43782"/>
    <lineage>
        <taxon>Eukaryota</taxon>
        <taxon>Viridiplantae</taxon>
        <taxon>Streptophyta</taxon>
        <taxon>Embryophyta</taxon>
        <taxon>Tracheophyta</taxon>
        <taxon>Spermatophyta</taxon>
        <taxon>Magnoliopsida</taxon>
        <taxon>eudicotyledons</taxon>
        <taxon>Gunneridae</taxon>
        <taxon>Pentapetalae</taxon>
        <taxon>rosids</taxon>
        <taxon>malvids</taxon>
        <taxon>Sapindales</taxon>
        <taxon>Sapindaceae</taxon>
        <taxon>Hippocastanoideae</taxon>
        <taxon>Acereae</taxon>
        <taxon>Dipteronia</taxon>
    </lineage>
</organism>
<sequence>MSVLISGCPTDQLCMEKGLKQGDSLSPFIFNTLIKALNSVLLNATDLNLLKGVRLGLGEVNITHRQFTDDTIVFIEPSMQSLLTLKRILRCFKIVFGLQINFHKSSLARVGKSNSPNKEWDYVLRCRKLLFRLPILVFCAEPTPEL</sequence>
<protein>
    <recommendedName>
        <fullName evidence="1">Reverse transcriptase domain-containing protein</fullName>
    </recommendedName>
</protein>
<evidence type="ECO:0000313" key="2">
    <source>
        <dbReference type="EMBL" id="KAK3211657.1"/>
    </source>
</evidence>
<name>A0AAE0E5N0_9ROSI</name>
<evidence type="ECO:0000259" key="1">
    <source>
        <dbReference type="PROSITE" id="PS50878"/>
    </source>
</evidence>
<dbReference type="EMBL" id="JANJYJ010000005">
    <property type="protein sequence ID" value="KAK3211657.1"/>
    <property type="molecule type" value="Genomic_DNA"/>
</dbReference>
<reference evidence="2" key="1">
    <citation type="journal article" date="2023" name="Plant J.">
        <title>Genome sequences and population genomics provide insights into the demographic history, inbreeding, and mutation load of two 'living fossil' tree species of Dipteronia.</title>
        <authorList>
            <person name="Feng Y."/>
            <person name="Comes H.P."/>
            <person name="Chen J."/>
            <person name="Zhu S."/>
            <person name="Lu R."/>
            <person name="Zhang X."/>
            <person name="Li P."/>
            <person name="Qiu J."/>
            <person name="Olsen K.M."/>
            <person name="Qiu Y."/>
        </authorList>
    </citation>
    <scope>NUCLEOTIDE SEQUENCE</scope>
    <source>
        <strain evidence="2">NBL</strain>
    </source>
</reference>
<dbReference type="InterPro" id="IPR000477">
    <property type="entry name" value="RT_dom"/>
</dbReference>
<accession>A0AAE0E5N0</accession>
<dbReference type="AlphaFoldDB" id="A0AAE0E5N0"/>
<feature type="domain" description="Reverse transcriptase" evidence="1">
    <location>
        <begin position="1"/>
        <end position="124"/>
    </location>
</feature>
<dbReference type="Proteomes" id="UP001281410">
    <property type="component" value="Unassembled WGS sequence"/>
</dbReference>
<evidence type="ECO:0000313" key="3">
    <source>
        <dbReference type="Proteomes" id="UP001281410"/>
    </source>
</evidence>
<dbReference type="Pfam" id="PF00078">
    <property type="entry name" value="RVT_1"/>
    <property type="match status" value="1"/>
</dbReference>
<keyword evidence="3" id="KW-1185">Reference proteome</keyword>